<dbReference type="Proteomes" id="UP001151760">
    <property type="component" value="Unassembled WGS sequence"/>
</dbReference>
<accession>A0ABQ5A0J8</accession>
<keyword evidence="3" id="KW-0695">RNA-directed DNA polymerase</keyword>
<feature type="domain" description="SWIM-type" evidence="2">
    <location>
        <begin position="546"/>
        <end position="570"/>
    </location>
</feature>
<keyword evidence="1" id="KW-0862">Zinc</keyword>
<dbReference type="PANTHER" id="PTHR48475">
    <property type="entry name" value="RIBONUCLEASE H"/>
    <property type="match status" value="1"/>
</dbReference>
<name>A0ABQ5A0J8_9ASTR</name>
<dbReference type="Gene3D" id="3.30.420.10">
    <property type="entry name" value="Ribonuclease H-like superfamily/Ribonuclease H"/>
    <property type="match status" value="1"/>
</dbReference>
<dbReference type="Pfam" id="PF04434">
    <property type="entry name" value="SWIM"/>
    <property type="match status" value="1"/>
</dbReference>
<keyword evidence="4" id="KW-1185">Reference proteome</keyword>
<keyword evidence="1" id="KW-0479">Metal-binding</keyword>
<dbReference type="InterPro" id="IPR007527">
    <property type="entry name" value="Znf_SWIM"/>
</dbReference>
<reference evidence="3" key="1">
    <citation type="journal article" date="2022" name="Int. J. Mol. Sci.">
        <title>Draft Genome of Tanacetum Coccineum: Genomic Comparison of Closely Related Tanacetum-Family Plants.</title>
        <authorList>
            <person name="Yamashiro T."/>
            <person name="Shiraishi A."/>
            <person name="Nakayama K."/>
            <person name="Satake H."/>
        </authorList>
    </citation>
    <scope>NUCLEOTIDE SEQUENCE</scope>
</reference>
<evidence type="ECO:0000313" key="3">
    <source>
        <dbReference type="EMBL" id="GJS94837.1"/>
    </source>
</evidence>
<comment type="caution">
    <text evidence="3">The sequence shown here is derived from an EMBL/GenBank/DDBJ whole genome shotgun (WGS) entry which is preliminary data.</text>
</comment>
<dbReference type="PANTHER" id="PTHR48475:SF2">
    <property type="entry name" value="RIBONUCLEASE H"/>
    <property type="match status" value="1"/>
</dbReference>
<gene>
    <name evidence="3" type="ORF">Tco_0801805</name>
</gene>
<keyword evidence="3" id="KW-0548">Nucleotidyltransferase</keyword>
<organism evidence="3 4">
    <name type="scientific">Tanacetum coccineum</name>
    <dbReference type="NCBI Taxonomy" id="301880"/>
    <lineage>
        <taxon>Eukaryota</taxon>
        <taxon>Viridiplantae</taxon>
        <taxon>Streptophyta</taxon>
        <taxon>Embryophyta</taxon>
        <taxon>Tracheophyta</taxon>
        <taxon>Spermatophyta</taxon>
        <taxon>Magnoliopsida</taxon>
        <taxon>eudicotyledons</taxon>
        <taxon>Gunneridae</taxon>
        <taxon>Pentapetalae</taxon>
        <taxon>asterids</taxon>
        <taxon>campanulids</taxon>
        <taxon>Asterales</taxon>
        <taxon>Asteraceae</taxon>
        <taxon>Asteroideae</taxon>
        <taxon>Anthemideae</taxon>
        <taxon>Anthemidinae</taxon>
        <taxon>Tanacetum</taxon>
    </lineage>
</organism>
<reference evidence="3" key="2">
    <citation type="submission" date="2022-01" db="EMBL/GenBank/DDBJ databases">
        <authorList>
            <person name="Yamashiro T."/>
            <person name="Shiraishi A."/>
            <person name="Satake H."/>
            <person name="Nakayama K."/>
        </authorList>
    </citation>
    <scope>NUCLEOTIDE SEQUENCE</scope>
</reference>
<dbReference type="InterPro" id="IPR036397">
    <property type="entry name" value="RNaseH_sf"/>
</dbReference>
<keyword evidence="3" id="KW-0808">Transferase</keyword>
<evidence type="ECO:0000313" key="4">
    <source>
        <dbReference type="Proteomes" id="UP001151760"/>
    </source>
</evidence>
<dbReference type="EMBL" id="BQNB010011762">
    <property type="protein sequence ID" value="GJS94837.1"/>
    <property type="molecule type" value="Genomic_DNA"/>
</dbReference>
<protein>
    <submittedName>
        <fullName evidence="3">Reverse transcriptase domain-containing protein</fullName>
    </submittedName>
</protein>
<evidence type="ECO:0000256" key="1">
    <source>
        <dbReference type="PROSITE-ProRule" id="PRU00325"/>
    </source>
</evidence>
<proteinExistence type="predicted"/>
<dbReference type="PROSITE" id="PS50966">
    <property type="entry name" value="ZF_SWIM"/>
    <property type="match status" value="1"/>
</dbReference>
<dbReference type="GO" id="GO:0003964">
    <property type="term" value="F:RNA-directed DNA polymerase activity"/>
    <property type="evidence" value="ECO:0007669"/>
    <property type="project" value="UniProtKB-KW"/>
</dbReference>
<evidence type="ECO:0000259" key="2">
    <source>
        <dbReference type="PROSITE" id="PS50966"/>
    </source>
</evidence>
<sequence length="570" mass="64920">MQGIKTRLHQEGGAWVEELPNVLWAHRTTPKTSNGETPFSLAYGTEAVIPAEIGIPTKRTIQRPDEENKEALRLNLNLLEERREIATIREARRKQQVEKYYNQRVRHKQFKVGEFVLRKNKLSKAENTGKLGPKWEGPYEVVETYGTGAYKLRSMEVSCDVVHFVGSCHEGLSRDETFRTDDLDPPPPFDMNIPTHVSIDKGILSDHAEVQDRLVEELGNENESDDVNYASVNEDTHHEEKDDDDVMINEENEIHKAKVEVHLFGLRESAYQFTNIGVSIEVPDNVFMKKDGYDMDIDDFDTDSCGEGDCPGGRKNALNKLKKAFMQGEGDGSKYAFYCGQVFTSSKEVKDRVYLHSTNTRRELKLVRNDKLRVRATCFDKKPRVYNCITRILVKAVQDILQRELEVHVSMSKAFRAKAKANKEIKASTTVSFEKCMDELKSLNVTNQAWLSRAHIYILLNNLCEVFNGKIVGGRDKPVITLLKYIREYCMKRIVTAQAVIDKCDGPLTPTATRILDSIKKEATYMTVQWNSRIKHQVSRSFGGQCVVDVSNGTCTCRNWEIIGILCKHA</sequence>
<keyword evidence="1" id="KW-0863">Zinc-finger</keyword>